<evidence type="ECO:0000313" key="2">
    <source>
        <dbReference type="Proteomes" id="UP000077037"/>
    </source>
</evidence>
<name>A0A157RLQ4_9BORD</name>
<dbReference type="RefSeq" id="WP_066420874.1">
    <property type="nucleotide sequence ID" value="NZ_FKBS01000029.1"/>
</dbReference>
<sequence length="108" mass="11899">MDWDNGIFDEAADQAGMRQRIDIVDSSPPAHFMADFQCPDEIDEIGGLQIHGARYEIEFTTADVRGLVLMGTKLAILAGANTGQYRVRQVPTAVGDGYWTRAQLEKLA</sequence>
<evidence type="ECO:0000313" key="1">
    <source>
        <dbReference type="EMBL" id="SAI58931.1"/>
    </source>
</evidence>
<reference evidence="1 2" key="1">
    <citation type="submission" date="2016-03" db="EMBL/GenBank/DDBJ databases">
        <authorList>
            <consortium name="Pathogen Informatics"/>
        </authorList>
    </citation>
    <scope>NUCLEOTIDE SEQUENCE [LARGE SCALE GENOMIC DNA]</scope>
    <source>
        <strain evidence="1 2">NCTC13364</strain>
    </source>
</reference>
<proteinExistence type="predicted"/>
<gene>
    <name evidence="1" type="ORF">SAMEA1982600_05182</name>
</gene>
<dbReference type="Proteomes" id="UP000077037">
    <property type="component" value="Unassembled WGS sequence"/>
</dbReference>
<dbReference type="AlphaFoldDB" id="A0A157RLQ4"/>
<accession>A0A157RLQ4</accession>
<dbReference type="EMBL" id="FKBS01000029">
    <property type="protein sequence ID" value="SAI58931.1"/>
    <property type="molecule type" value="Genomic_DNA"/>
</dbReference>
<organism evidence="1 2">
    <name type="scientific">Bordetella ansorpii</name>
    <dbReference type="NCBI Taxonomy" id="288768"/>
    <lineage>
        <taxon>Bacteria</taxon>
        <taxon>Pseudomonadati</taxon>
        <taxon>Pseudomonadota</taxon>
        <taxon>Betaproteobacteria</taxon>
        <taxon>Burkholderiales</taxon>
        <taxon>Alcaligenaceae</taxon>
        <taxon>Bordetella</taxon>
    </lineage>
</organism>
<protein>
    <submittedName>
        <fullName evidence="1">Uncharacterized protein</fullName>
    </submittedName>
</protein>
<dbReference type="OrthoDB" id="8656743at2"/>